<dbReference type="OrthoDB" id="263560at2759"/>
<keyword evidence="6" id="KW-1185">Reference proteome</keyword>
<organism evidence="5 6">
    <name type="scientific">Tieghemostelium lacteum</name>
    <name type="common">Slime mold</name>
    <name type="synonym">Dictyostelium lacteum</name>
    <dbReference type="NCBI Taxonomy" id="361077"/>
    <lineage>
        <taxon>Eukaryota</taxon>
        <taxon>Amoebozoa</taxon>
        <taxon>Evosea</taxon>
        <taxon>Eumycetozoa</taxon>
        <taxon>Dictyostelia</taxon>
        <taxon>Dictyosteliales</taxon>
        <taxon>Raperosteliaceae</taxon>
        <taxon>Tieghemostelium</taxon>
    </lineage>
</organism>
<dbReference type="FunCoup" id="A0A152A3P8">
    <property type="interactions" value="258"/>
</dbReference>
<gene>
    <name evidence="5" type="ORF">DLAC_02895</name>
</gene>
<feature type="compositionally biased region" description="Low complexity" evidence="4">
    <location>
        <begin position="200"/>
        <end position="219"/>
    </location>
</feature>
<dbReference type="OMA" id="MALENEW"/>
<dbReference type="EMBL" id="LODT01000013">
    <property type="protein sequence ID" value="KYR00840.1"/>
    <property type="molecule type" value="Genomic_DNA"/>
</dbReference>
<comment type="similarity">
    <text evidence="1">Belongs to the TSR2 family.</text>
</comment>
<keyword evidence="2" id="KW-0698">rRNA processing</keyword>
<evidence type="ECO:0000256" key="2">
    <source>
        <dbReference type="ARBA" id="ARBA00022552"/>
    </source>
</evidence>
<evidence type="ECO:0000256" key="1">
    <source>
        <dbReference type="ARBA" id="ARBA00006524"/>
    </source>
</evidence>
<dbReference type="GO" id="GO:0006364">
    <property type="term" value="P:rRNA processing"/>
    <property type="evidence" value="ECO:0007669"/>
    <property type="project" value="UniProtKB-KW"/>
</dbReference>
<dbReference type="Pfam" id="PF10273">
    <property type="entry name" value="WGG"/>
    <property type="match status" value="1"/>
</dbReference>
<comment type="caution">
    <text evidence="5">The sequence shown here is derived from an EMBL/GenBank/DDBJ whole genome shotgun (WGS) entry which is preliminary data.</text>
</comment>
<dbReference type="Proteomes" id="UP000076078">
    <property type="component" value="Unassembled WGS sequence"/>
</dbReference>
<dbReference type="PANTHER" id="PTHR21250">
    <property type="entry name" value="PRE-RRNA-PROCESSING PROTEIN TSR2 HOMOLOG"/>
    <property type="match status" value="1"/>
</dbReference>
<feature type="coiled-coil region" evidence="3">
    <location>
        <begin position="6"/>
        <end position="35"/>
    </location>
</feature>
<evidence type="ECO:0000313" key="6">
    <source>
        <dbReference type="Proteomes" id="UP000076078"/>
    </source>
</evidence>
<keyword evidence="3" id="KW-0175">Coiled coil</keyword>
<proteinExistence type="inferred from homology"/>
<evidence type="ECO:0000256" key="4">
    <source>
        <dbReference type="SAM" id="MobiDB-lite"/>
    </source>
</evidence>
<feature type="region of interest" description="Disordered" evidence="4">
    <location>
        <begin position="176"/>
        <end position="237"/>
    </location>
</feature>
<name>A0A152A3P8_TIELA</name>
<dbReference type="InterPro" id="IPR019398">
    <property type="entry name" value="Pre-rRNA_process_TSR2"/>
</dbReference>
<evidence type="ECO:0008006" key="7">
    <source>
        <dbReference type="Google" id="ProtNLM"/>
    </source>
</evidence>
<dbReference type="AlphaFoldDB" id="A0A152A3P8"/>
<protein>
    <recommendedName>
        <fullName evidence="7">Pre-rRNA-processing protein TSR2</fullName>
    </recommendedName>
</protein>
<feature type="compositionally biased region" description="Acidic residues" evidence="4">
    <location>
        <begin position="181"/>
        <end position="199"/>
    </location>
</feature>
<evidence type="ECO:0000256" key="3">
    <source>
        <dbReference type="SAM" id="Coils"/>
    </source>
</evidence>
<sequence>MNYSNIVAMHAENQRKEQEMLRIQQQQQLELLQRQQMEQQYHQQQQHQVEGESTEQVAEYFRIFDQAVTRIFKEWTALQLALSHQWGGNASLEKAEEMRQDILDLFVDNQRVYPDQIEKILDECLSQDLNTVAEDGSYKQVANMIIQSYVFCVNNQMMELVALLGPETQSAVQNCVGTGVNDDDDESIDDDSQDDDMMVDDSNSNNNTNNNNNNNYNANEPDEDGWVTVGTKGRNRK</sequence>
<dbReference type="STRING" id="361077.A0A152A3P8"/>
<dbReference type="InParanoid" id="A0A152A3P8"/>
<accession>A0A152A3P8</accession>
<evidence type="ECO:0000313" key="5">
    <source>
        <dbReference type="EMBL" id="KYR00840.1"/>
    </source>
</evidence>
<reference evidence="5 6" key="1">
    <citation type="submission" date="2015-12" db="EMBL/GenBank/DDBJ databases">
        <title>Dictyostelia acquired genes for synthesis and detection of signals that induce cell-type specialization by lateral gene transfer from prokaryotes.</title>
        <authorList>
            <person name="Gloeckner G."/>
            <person name="Schaap P."/>
        </authorList>
    </citation>
    <scope>NUCLEOTIDE SEQUENCE [LARGE SCALE GENOMIC DNA]</scope>
    <source>
        <strain evidence="5 6">TK</strain>
    </source>
</reference>